<keyword evidence="3" id="KW-0418">Kinase</keyword>
<dbReference type="SMART" id="SM00811">
    <property type="entry name" value="Alpha_kinase"/>
    <property type="match status" value="1"/>
</dbReference>
<evidence type="ECO:0000259" key="4">
    <source>
        <dbReference type="PROSITE" id="PS51158"/>
    </source>
</evidence>
<keyword evidence="1" id="KW-0723">Serine/threonine-protein kinase</keyword>
<dbReference type="InterPro" id="IPR011009">
    <property type="entry name" value="Kinase-like_dom_sf"/>
</dbReference>
<keyword evidence="6" id="KW-1185">Reference proteome</keyword>
<evidence type="ECO:0000256" key="3">
    <source>
        <dbReference type="ARBA" id="ARBA00022777"/>
    </source>
</evidence>
<dbReference type="PANTHER" id="PTHR47763:SF4">
    <property type="entry name" value="ALPHA-PROTEIN KINASE VWKA"/>
    <property type="match status" value="1"/>
</dbReference>
<proteinExistence type="predicted"/>
<evidence type="ECO:0000313" key="5">
    <source>
        <dbReference type="EMBL" id="GAX76652.1"/>
    </source>
</evidence>
<evidence type="ECO:0000256" key="2">
    <source>
        <dbReference type="ARBA" id="ARBA00022679"/>
    </source>
</evidence>
<evidence type="ECO:0000313" key="6">
    <source>
        <dbReference type="Proteomes" id="UP000232323"/>
    </source>
</evidence>
<dbReference type="GO" id="GO:0004674">
    <property type="term" value="F:protein serine/threonine kinase activity"/>
    <property type="evidence" value="ECO:0007669"/>
    <property type="project" value="UniProtKB-KW"/>
</dbReference>
<accession>A0A250X188</accession>
<dbReference type="PANTHER" id="PTHR47763">
    <property type="entry name" value="ALPHA-PROTEIN KINASE VWKA"/>
    <property type="match status" value="1"/>
</dbReference>
<dbReference type="GO" id="GO:0005524">
    <property type="term" value="F:ATP binding"/>
    <property type="evidence" value="ECO:0007669"/>
    <property type="project" value="InterPro"/>
</dbReference>
<evidence type="ECO:0000256" key="1">
    <source>
        <dbReference type="ARBA" id="ARBA00022527"/>
    </source>
</evidence>
<reference evidence="5 6" key="1">
    <citation type="submission" date="2017-08" db="EMBL/GenBank/DDBJ databases">
        <title>Acidophilic green algal genome provides insights into adaptation to an acidic environment.</title>
        <authorList>
            <person name="Hirooka S."/>
            <person name="Hirose Y."/>
            <person name="Kanesaki Y."/>
            <person name="Higuchi S."/>
            <person name="Fujiwara T."/>
            <person name="Onuma R."/>
            <person name="Era A."/>
            <person name="Ohbayashi R."/>
            <person name="Uzuka A."/>
            <person name="Nozaki H."/>
            <person name="Yoshikawa H."/>
            <person name="Miyagishima S.Y."/>
        </authorList>
    </citation>
    <scope>NUCLEOTIDE SEQUENCE [LARGE SCALE GENOMIC DNA]</scope>
    <source>
        <strain evidence="5 6">NIES-2499</strain>
    </source>
</reference>
<dbReference type="Pfam" id="PF02816">
    <property type="entry name" value="Alpha_kinase"/>
    <property type="match status" value="1"/>
</dbReference>
<organism evidence="5 6">
    <name type="scientific">Chlamydomonas eustigma</name>
    <dbReference type="NCBI Taxonomy" id="1157962"/>
    <lineage>
        <taxon>Eukaryota</taxon>
        <taxon>Viridiplantae</taxon>
        <taxon>Chlorophyta</taxon>
        <taxon>core chlorophytes</taxon>
        <taxon>Chlorophyceae</taxon>
        <taxon>CS clade</taxon>
        <taxon>Chlamydomonadales</taxon>
        <taxon>Chlamydomonadaceae</taxon>
        <taxon>Chlamydomonas</taxon>
    </lineage>
</organism>
<dbReference type="EMBL" id="BEGY01000019">
    <property type="protein sequence ID" value="GAX76652.1"/>
    <property type="molecule type" value="Genomic_DNA"/>
</dbReference>
<feature type="domain" description="Alpha-type protein kinase" evidence="4">
    <location>
        <begin position="203"/>
        <end position="467"/>
    </location>
</feature>
<protein>
    <recommendedName>
        <fullName evidence="4">Alpha-type protein kinase domain-containing protein</fullName>
    </recommendedName>
</protein>
<dbReference type="OrthoDB" id="544387at2759"/>
<dbReference type="InterPro" id="IPR036465">
    <property type="entry name" value="vWFA_dom_sf"/>
</dbReference>
<keyword evidence="2" id="KW-0808">Transferase</keyword>
<gene>
    <name evidence="5" type="ORF">CEUSTIGMA_g4098.t1</name>
</gene>
<dbReference type="STRING" id="1157962.A0A250X188"/>
<dbReference type="Proteomes" id="UP000232323">
    <property type="component" value="Unassembled WGS sequence"/>
</dbReference>
<dbReference type="PROSITE" id="PS51158">
    <property type="entry name" value="ALPHA_KINASE"/>
    <property type="match status" value="1"/>
</dbReference>
<dbReference type="Gene3D" id="3.40.50.410">
    <property type="entry name" value="von Willebrand factor, type A domain"/>
    <property type="match status" value="1"/>
</dbReference>
<name>A0A250X188_9CHLO</name>
<dbReference type="Gene3D" id="3.20.200.10">
    <property type="entry name" value="MHCK/EF2 kinase"/>
    <property type="match status" value="1"/>
</dbReference>
<dbReference type="AlphaFoldDB" id="A0A250X188"/>
<dbReference type="InterPro" id="IPR052969">
    <property type="entry name" value="Thr-specific_kinase-like"/>
</dbReference>
<sequence length="474" mass="52675">MSQGGTEVLDRSAVYRDYSDNPNVEVFDFSSDLSQFSTFVRSIQAKGGADQCEDVFSGLESLAKLSWKSQNQSSKVIFHLADAPCHGRRFHDDCGDDYPGGDKLGHDICKLLHDLSYGKSIGKYSFSHINSTTKKMIQQFKLCVGGDKSDWIMEDTIGSDTAKLTTHVTRAITASVSESMSTASKALAAGPGGGKARIYTINKEPAGSINWASRPLLKGVRIKHILPSSVADLLESIDAKDPLLEETKKPYFMKVAANVFADDGGCRLPYYARLSTICEDELSDEIWVVKLSRSLSEKSNSLEAYKDQMETQSVASALALFFVDAVGKKVQKIHYTMVNTFVGREKDPVETSSRMMIFNFERFIEGGDEICKFNSNFGHVNLKEYVAVVQAFSHWTYHITGKKLMVVDVQGIWDSKRKQYVLFDPAVHCSCDVLRFGNTNLGIRGMDKFFMTHSCNSVCKSLGLPRHPMQPLES</sequence>
<dbReference type="SUPFAM" id="SSF56112">
    <property type="entry name" value="Protein kinase-like (PK-like)"/>
    <property type="match status" value="1"/>
</dbReference>
<comment type="caution">
    <text evidence="5">The sequence shown here is derived from an EMBL/GenBank/DDBJ whole genome shotgun (WGS) entry which is preliminary data.</text>
</comment>
<dbReference type="InterPro" id="IPR004166">
    <property type="entry name" value="a-kinase_dom"/>
</dbReference>
<dbReference type="Gene3D" id="3.30.200.20">
    <property type="entry name" value="Phosphorylase Kinase, domain 1"/>
    <property type="match status" value="1"/>
</dbReference>